<name>A0A9W9F8X5_9EURO</name>
<dbReference type="InterPro" id="IPR015813">
    <property type="entry name" value="Pyrv/PenolPyrv_kinase-like_dom"/>
</dbReference>
<accession>A0A9W9F8X5</accession>
<keyword evidence="2" id="KW-0456">Lyase</keyword>
<proteinExistence type="predicted"/>
<dbReference type="InterPro" id="IPR050251">
    <property type="entry name" value="HpcH-HpaI_aldolase"/>
</dbReference>
<sequence length="287" mass="30781">MVNVKDYNAPNLALPTNLRAILRTGDILYGTWCHIPHEEAARIVALLPHEFCFEHTPLGPTELVSVTRAINFFSGGSMVPIVRCTTPDMVNHALNAGAGGIIMPHIQNKEQAEALVRLVRFPPRGDRSVPPYAILGPQKELPEGVTAIDIWNDHVAVFAQVEDIHGVENVEEIASVPGLDAIMVGGFDLQSSLGLQPDSANTHHPLFLDAIEKIQRAADANGLTVMGGGMPHTLQARIRLGWRLFICGTDAAGILGFGTQVLNEYKKIAEGATGPVKNGVSVMNGVA</sequence>
<keyword evidence="5" id="KW-1185">Reference proteome</keyword>
<evidence type="ECO:0000256" key="1">
    <source>
        <dbReference type="ARBA" id="ARBA00022723"/>
    </source>
</evidence>
<reference evidence="4" key="1">
    <citation type="submission" date="2022-11" db="EMBL/GenBank/DDBJ databases">
        <authorList>
            <person name="Petersen C."/>
        </authorList>
    </citation>
    <scope>NUCLEOTIDE SEQUENCE</scope>
    <source>
        <strain evidence="4">IBT 34128</strain>
    </source>
</reference>
<dbReference type="InterPro" id="IPR040442">
    <property type="entry name" value="Pyrv_kinase-like_dom_sf"/>
</dbReference>
<evidence type="ECO:0000313" key="4">
    <source>
        <dbReference type="EMBL" id="KAJ5095772.1"/>
    </source>
</evidence>
<dbReference type="Gene3D" id="3.20.20.60">
    <property type="entry name" value="Phosphoenolpyruvate-binding domains"/>
    <property type="match status" value="1"/>
</dbReference>
<dbReference type="PANTHER" id="PTHR30502">
    <property type="entry name" value="2-KETO-3-DEOXY-L-RHAMNONATE ALDOLASE"/>
    <property type="match status" value="1"/>
</dbReference>
<gene>
    <name evidence="4" type="ORF">NUU61_005128</name>
</gene>
<dbReference type="OrthoDB" id="1621678at2759"/>
<protein>
    <recommendedName>
        <fullName evidence="3">HpcH/HpaI aldolase/citrate lyase domain-containing protein</fullName>
    </recommendedName>
</protein>
<reference evidence="4" key="2">
    <citation type="journal article" date="2023" name="IMA Fungus">
        <title>Comparative genomic study of the Penicillium genus elucidates a diverse pangenome and 15 lateral gene transfer events.</title>
        <authorList>
            <person name="Petersen C."/>
            <person name="Sorensen T."/>
            <person name="Nielsen M.R."/>
            <person name="Sondergaard T.E."/>
            <person name="Sorensen J.L."/>
            <person name="Fitzpatrick D.A."/>
            <person name="Frisvad J.C."/>
            <person name="Nielsen K.L."/>
        </authorList>
    </citation>
    <scope>NUCLEOTIDE SEQUENCE</scope>
    <source>
        <strain evidence="4">IBT 34128</strain>
    </source>
</reference>
<dbReference type="AlphaFoldDB" id="A0A9W9F8X5"/>
<dbReference type="Proteomes" id="UP001141434">
    <property type="component" value="Unassembled WGS sequence"/>
</dbReference>
<dbReference type="GO" id="GO:0005737">
    <property type="term" value="C:cytoplasm"/>
    <property type="evidence" value="ECO:0007669"/>
    <property type="project" value="TreeGrafter"/>
</dbReference>
<keyword evidence="1" id="KW-0479">Metal-binding</keyword>
<dbReference type="SUPFAM" id="SSF51621">
    <property type="entry name" value="Phosphoenolpyruvate/pyruvate domain"/>
    <property type="match status" value="1"/>
</dbReference>
<dbReference type="GO" id="GO:0016832">
    <property type="term" value="F:aldehyde-lyase activity"/>
    <property type="evidence" value="ECO:0007669"/>
    <property type="project" value="TreeGrafter"/>
</dbReference>
<dbReference type="Pfam" id="PF03328">
    <property type="entry name" value="HpcH_HpaI"/>
    <property type="match status" value="1"/>
</dbReference>
<evidence type="ECO:0000256" key="2">
    <source>
        <dbReference type="ARBA" id="ARBA00023239"/>
    </source>
</evidence>
<dbReference type="GeneID" id="81394878"/>
<evidence type="ECO:0000313" key="5">
    <source>
        <dbReference type="Proteomes" id="UP001141434"/>
    </source>
</evidence>
<dbReference type="RefSeq" id="XP_056511323.1">
    <property type="nucleotide sequence ID" value="XM_056655710.1"/>
</dbReference>
<evidence type="ECO:0000259" key="3">
    <source>
        <dbReference type="Pfam" id="PF03328"/>
    </source>
</evidence>
<organism evidence="4 5">
    <name type="scientific">Penicillium alfredii</name>
    <dbReference type="NCBI Taxonomy" id="1506179"/>
    <lineage>
        <taxon>Eukaryota</taxon>
        <taxon>Fungi</taxon>
        <taxon>Dikarya</taxon>
        <taxon>Ascomycota</taxon>
        <taxon>Pezizomycotina</taxon>
        <taxon>Eurotiomycetes</taxon>
        <taxon>Eurotiomycetidae</taxon>
        <taxon>Eurotiales</taxon>
        <taxon>Aspergillaceae</taxon>
        <taxon>Penicillium</taxon>
    </lineage>
</organism>
<dbReference type="InterPro" id="IPR005000">
    <property type="entry name" value="Aldolase/citrate-lyase_domain"/>
</dbReference>
<feature type="domain" description="HpcH/HpaI aldolase/citrate lyase" evidence="3">
    <location>
        <begin position="89"/>
        <end position="226"/>
    </location>
</feature>
<dbReference type="GO" id="GO:0046872">
    <property type="term" value="F:metal ion binding"/>
    <property type="evidence" value="ECO:0007669"/>
    <property type="project" value="UniProtKB-KW"/>
</dbReference>
<dbReference type="PANTHER" id="PTHR30502:SF8">
    <property type="entry name" value="SYNTHASE, PUTATIVE-RELATED"/>
    <property type="match status" value="1"/>
</dbReference>
<comment type="caution">
    <text evidence="4">The sequence shown here is derived from an EMBL/GenBank/DDBJ whole genome shotgun (WGS) entry which is preliminary data.</text>
</comment>
<dbReference type="EMBL" id="JAPMSZ010000007">
    <property type="protein sequence ID" value="KAJ5095772.1"/>
    <property type="molecule type" value="Genomic_DNA"/>
</dbReference>